<evidence type="ECO:0008006" key="3">
    <source>
        <dbReference type="Google" id="ProtNLM"/>
    </source>
</evidence>
<dbReference type="AlphaFoldDB" id="A0A1F5YBQ4"/>
<gene>
    <name evidence="1" type="ORF">A2Z06_04720</name>
</gene>
<evidence type="ECO:0000313" key="2">
    <source>
        <dbReference type="Proteomes" id="UP000179034"/>
    </source>
</evidence>
<comment type="caution">
    <text evidence="1">The sequence shown here is derived from an EMBL/GenBank/DDBJ whole genome shotgun (WGS) entry which is preliminary data.</text>
</comment>
<dbReference type="EMBL" id="MFIW01000077">
    <property type="protein sequence ID" value="OGF97597.1"/>
    <property type="molecule type" value="Genomic_DNA"/>
</dbReference>
<name>A0A1F5YBQ4_9BACT</name>
<protein>
    <recommendedName>
        <fullName evidence="3">Aspartate kinase</fullName>
    </recommendedName>
</protein>
<organism evidence="1 2">
    <name type="scientific">Candidatus Glassbacteria bacterium RBG_16_58_8</name>
    <dbReference type="NCBI Taxonomy" id="1817866"/>
    <lineage>
        <taxon>Bacteria</taxon>
        <taxon>Candidatus Glassiibacteriota</taxon>
    </lineage>
</organism>
<reference evidence="1 2" key="1">
    <citation type="journal article" date="2016" name="Nat. Commun.">
        <title>Thousands of microbial genomes shed light on interconnected biogeochemical processes in an aquifer system.</title>
        <authorList>
            <person name="Anantharaman K."/>
            <person name="Brown C.T."/>
            <person name="Hug L.A."/>
            <person name="Sharon I."/>
            <person name="Castelle C.J."/>
            <person name="Probst A.J."/>
            <person name="Thomas B.C."/>
            <person name="Singh A."/>
            <person name="Wilkins M.J."/>
            <person name="Karaoz U."/>
            <person name="Brodie E.L."/>
            <person name="Williams K.H."/>
            <person name="Hubbard S.S."/>
            <person name="Banfield J.F."/>
        </authorList>
    </citation>
    <scope>NUCLEOTIDE SEQUENCE [LARGE SCALE GENOMIC DNA]</scope>
</reference>
<evidence type="ECO:0000313" key="1">
    <source>
        <dbReference type="EMBL" id="OGF97597.1"/>
    </source>
</evidence>
<dbReference type="Proteomes" id="UP000179034">
    <property type="component" value="Unassembled WGS sequence"/>
</dbReference>
<sequence length="203" mass="22018">MEALSKAGAVVMKADAIEYARRHRIIFSLMSSFREGRGTVVGADRSSGDWPVLGLSFDRSILILDGVAGSRAEEVRESVAPKLGELGFAPLSASWIGSSDGVDSSLFMVFREDGIADPPAVPGIVECEYPWMKGRIRLCASVTLITREAGPFGRICSQAIRLLRDEGFELLGYNAVDRCCHFFLPSDDVVPAVRILHGKLFPG</sequence>
<proteinExistence type="predicted"/>
<accession>A0A1F5YBQ4</accession>